<name>A0ABQ0PYX6_9PROT</name>
<comment type="caution">
    <text evidence="1">The sequence shown here is derived from an EMBL/GenBank/DDBJ whole genome shotgun (WGS) entry which is preliminary data.</text>
</comment>
<dbReference type="Proteomes" id="UP001065047">
    <property type="component" value="Unassembled WGS sequence"/>
</dbReference>
<proteinExistence type="predicted"/>
<evidence type="ECO:0000313" key="2">
    <source>
        <dbReference type="Proteomes" id="UP001065047"/>
    </source>
</evidence>
<sequence length="99" mass="11047">MSANKPPSRRWRLRHSSQWMDSYELPCAVSDRVAVAYNGGRSKSWGIYGYPAQRGQAIEVGEEQDFKAAKVAARKALDRIAANIEKGIFPDIPPPNTDE</sequence>
<evidence type="ECO:0000313" key="1">
    <source>
        <dbReference type="EMBL" id="GBQ85096.1"/>
    </source>
</evidence>
<reference evidence="1" key="1">
    <citation type="submission" date="2013-04" db="EMBL/GenBank/DDBJ databases">
        <title>The genome sequencing project of 58 acetic acid bacteria.</title>
        <authorList>
            <person name="Okamoto-Kainuma A."/>
            <person name="Ishikawa M."/>
            <person name="Umino S."/>
            <person name="Koizumi Y."/>
            <person name="Shiwa Y."/>
            <person name="Yoshikawa H."/>
            <person name="Matsutani M."/>
            <person name="Matsushita K."/>
        </authorList>
    </citation>
    <scope>NUCLEOTIDE SEQUENCE</scope>
    <source>
        <strain evidence="1">DSM 14337</strain>
    </source>
</reference>
<accession>A0ABQ0PYX6</accession>
<protein>
    <submittedName>
        <fullName evidence="1">Uncharacterized protein</fullName>
    </submittedName>
</protein>
<keyword evidence="2" id="KW-1185">Reference proteome</keyword>
<dbReference type="EMBL" id="BAPF01000050">
    <property type="protein sequence ID" value="GBQ85096.1"/>
    <property type="molecule type" value="Genomic_DNA"/>
</dbReference>
<gene>
    <name evidence="1" type="ORF">AA14337_2992</name>
</gene>
<organism evidence="1 2">
    <name type="scientific">Acetobacter malorum DSM 14337</name>
    <dbReference type="NCBI Taxonomy" id="1307910"/>
    <lineage>
        <taxon>Bacteria</taxon>
        <taxon>Pseudomonadati</taxon>
        <taxon>Pseudomonadota</taxon>
        <taxon>Alphaproteobacteria</taxon>
        <taxon>Acetobacterales</taxon>
        <taxon>Acetobacteraceae</taxon>
        <taxon>Acetobacter</taxon>
    </lineage>
</organism>